<comment type="caution">
    <text evidence="1">The sequence shown here is derived from an EMBL/GenBank/DDBJ whole genome shotgun (WGS) entry which is preliminary data.</text>
</comment>
<evidence type="ECO:0000313" key="2">
    <source>
        <dbReference type="Proteomes" id="UP000320176"/>
    </source>
</evidence>
<dbReference type="EMBL" id="SJPN01000001">
    <property type="protein sequence ID" value="TWU08178.1"/>
    <property type="molecule type" value="Genomic_DNA"/>
</dbReference>
<gene>
    <name evidence="1" type="ORF">Pla52n_07600</name>
</gene>
<reference evidence="1 2" key="1">
    <citation type="submission" date="2019-02" db="EMBL/GenBank/DDBJ databases">
        <title>Deep-cultivation of Planctomycetes and their phenomic and genomic characterization uncovers novel biology.</title>
        <authorList>
            <person name="Wiegand S."/>
            <person name="Jogler M."/>
            <person name="Boedeker C."/>
            <person name="Pinto D."/>
            <person name="Vollmers J."/>
            <person name="Rivas-Marin E."/>
            <person name="Kohn T."/>
            <person name="Peeters S.H."/>
            <person name="Heuer A."/>
            <person name="Rast P."/>
            <person name="Oberbeckmann S."/>
            <person name="Bunk B."/>
            <person name="Jeske O."/>
            <person name="Meyerdierks A."/>
            <person name="Storesund J.E."/>
            <person name="Kallscheuer N."/>
            <person name="Luecker S."/>
            <person name="Lage O.M."/>
            <person name="Pohl T."/>
            <person name="Merkel B.J."/>
            <person name="Hornburger P."/>
            <person name="Mueller R.-W."/>
            <person name="Bruemmer F."/>
            <person name="Labrenz M."/>
            <person name="Spormann A.M."/>
            <person name="Op Den Camp H."/>
            <person name="Overmann J."/>
            <person name="Amann R."/>
            <person name="Jetten M.S.M."/>
            <person name="Mascher T."/>
            <person name="Medema M.H."/>
            <person name="Devos D.P."/>
            <person name="Kaster A.-K."/>
            <person name="Ovreas L."/>
            <person name="Rohde M."/>
            <person name="Galperin M.Y."/>
            <person name="Jogler C."/>
        </authorList>
    </citation>
    <scope>NUCLEOTIDE SEQUENCE [LARGE SCALE GENOMIC DNA]</scope>
    <source>
        <strain evidence="1 2">Pla52n</strain>
    </source>
</reference>
<evidence type="ECO:0000313" key="1">
    <source>
        <dbReference type="EMBL" id="TWU08178.1"/>
    </source>
</evidence>
<name>A0A5C6B888_9BACT</name>
<sequence>MEFDNIYNVTSSLRQNDGHKLTLKYLDQAHTYAGMLEGTPNRKANDWGIETDLNYASQYRFSMGKPYLVEPKRRDYLREPGDMDRVRERTSKYPAEWGRDPEWLPLVRCIGCFFSTTTSRNPTKDMSSLTVVWYKNDFAYPIDDGILADIRSLDWDRWTGIAWRPTLNTEKRQQCRRLAAFSESRSACTTAMNLPRIGNLLGRNNL</sequence>
<dbReference type="AlphaFoldDB" id="A0A5C6B888"/>
<dbReference type="Proteomes" id="UP000320176">
    <property type="component" value="Unassembled WGS sequence"/>
</dbReference>
<proteinExistence type="predicted"/>
<organism evidence="1 2">
    <name type="scientific">Stieleria varia</name>
    <dbReference type="NCBI Taxonomy" id="2528005"/>
    <lineage>
        <taxon>Bacteria</taxon>
        <taxon>Pseudomonadati</taxon>
        <taxon>Planctomycetota</taxon>
        <taxon>Planctomycetia</taxon>
        <taxon>Pirellulales</taxon>
        <taxon>Pirellulaceae</taxon>
        <taxon>Stieleria</taxon>
    </lineage>
</organism>
<protein>
    <submittedName>
        <fullName evidence="1">Uncharacterized protein</fullName>
    </submittedName>
</protein>
<keyword evidence="2" id="KW-1185">Reference proteome</keyword>
<accession>A0A5C6B888</accession>